<dbReference type="InterPro" id="IPR029044">
    <property type="entry name" value="Nucleotide-diphossugar_trans"/>
</dbReference>
<proteinExistence type="inferred from homology"/>
<evidence type="ECO:0000313" key="5">
    <source>
        <dbReference type="EMBL" id="CDI00806.1"/>
    </source>
</evidence>
<keyword evidence="6" id="KW-1185">Reference proteome</keyword>
<evidence type="ECO:0000256" key="1">
    <source>
        <dbReference type="ARBA" id="ARBA00006739"/>
    </source>
</evidence>
<reference evidence="5" key="1">
    <citation type="submission" date="2013-07" db="EMBL/GenBank/DDBJ databases">
        <authorList>
            <person name="McIlroy S."/>
        </authorList>
    </citation>
    <scope>NUCLEOTIDE SEQUENCE [LARGE SCALE GENOMIC DNA]</scope>
    <source>
        <strain evidence="5">Run_A_D11</strain>
    </source>
</reference>
<dbReference type="CDD" id="cd04185">
    <property type="entry name" value="GT_2_like_b"/>
    <property type="match status" value="1"/>
</dbReference>
<sequence>MAATVATVLVTYNRLHLLAVCLAALFDQTRPPDRIILVDNASTDGTAEWLRAGGYINDPRIDYLRLAENLGGAGGFHAGVCHGLNGGYDWLWLMDDDACPDPSALAQLLACQPRPPHLYSSVAIALDDPQRRLCWPAMAVSGGSRLKYSGELTEPLLEVAALTFLGLFAHRHAVEQIGLPDAEMFLAGDDIDYCERARRMGARLFLVTGSVLNHPLPGRRTIALLGRQFDNLLLPPWKRYYDVRNRIVIARRHYGRRLWTETIPGLLIRLIDCLYHDPDRWHQMHAYLQGFWDGFGGRLGARRRPP</sequence>
<protein>
    <submittedName>
        <fullName evidence="5">Glycosyl transferase family 2</fullName>
    </submittedName>
</protein>
<accession>W6M0C1</accession>
<dbReference type="RefSeq" id="WP_048669867.1">
    <property type="nucleotide sequence ID" value="NZ_CBTJ020000001.1"/>
</dbReference>
<keyword evidence="3 5" id="KW-0808">Transferase</keyword>
<dbReference type="AlphaFoldDB" id="W6M0C1"/>
<feature type="domain" description="Glycosyltransferase 2-like" evidence="4">
    <location>
        <begin position="8"/>
        <end position="139"/>
    </location>
</feature>
<organism evidence="5 6">
    <name type="scientific">Candidatus Competibacter denitrificans Run_A_D11</name>
    <dbReference type="NCBI Taxonomy" id="1400863"/>
    <lineage>
        <taxon>Bacteria</taxon>
        <taxon>Pseudomonadati</taxon>
        <taxon>Pseudomonadota</taxon>
        <taxon>Gammaproteobacteria</taxon>
        <taxon>Candidatus Competibacteraceae</taxon>
        <taxon>Candidatus Competibacter</taxon>
    </lineage>
</organism>
<dbReference type="Proteomes" id="UP000035760">
    <property type="component" value="Unassembled WGS sequence"/>
</dbReference>
<dbReference type="EMBL" id="CBTJ020000001">
    <property type="protein sequence ID" value="CDI00806.1"/>
    <property type="molecule type" value="Genomic_DNA"/>
</dbReference>
<comment type="caution">
    <text evidence="5">The sequence shown here is derived from an EMBL/GenBank/DDBJ whole genome shotgun (WGS) entry which is preliminary data.</text>
</comment>
<dbReference type="Gene3D" id="3.90.550.10">
    <property type="entry name" value="Spore Coat Polysaccharide Biosynthesis Protein SpsA, Chain A"/>
    <property type="match status" value="1"/>
</dbReference>
<gene>
    <name evidence="5" type="ORF">BN873_10062</name>
</gene>
<comment type="similarity">
    <text evidence="1">Belongs to the glycosyltransferase 2 family.</text>
</comment>
<dbReference type="SUPFAM" id="SSF53448">
    <property type="entry name" value="Nucleotide-diphospho-sugar transferases"/>
    <property type="match status" value="1"/>
</dbReference>
<reference evidence="5" key="2">
    <citation type="submission" date="2014-03" db="EMBL/GenBank/DDBJ databases">
        <title>Candidatus Competibacter-lineage genomes retrieved from metagenomes reveal functional metabolic diversity.</title>
        <authorList>
            <person name="McIlroy S.J."/>
            <person name="Albertsen M."/>
            <person name="Andresen E.K."/>
            <person name="Saunders A.M."/>
            <person name="Kristiansen R."/>
            <person name="Stokholm-Bjerregaard M."/>
            <person name="Nielsen K.L."/>
            <person name="Nielsen P.H."/>
        </authorList>
    </citation>
    <scope>NUCLEOTIDE SEQUENCE</scope>
    <source>
        <strain evidence="5">Run_A_D11</strain>
    </source>
</reference>
<evidence type="ECO:0000313" key="6">
    <source>
        <dbReference type="Proteomes" id="UP000035760"/>
    </source>
</evidence>
<dbReference type="OrthoDB" id="7665907at2"/>
<dbReference type="STRING" id="1400863.BN873_10062"/>
<evidence type="ECO:0000256" key="2">
    <source>
        <dbReference type="ARBA" id="ARBA00022676"/>
    </source>
</evidence>
<keyword evidence="2" id="KW-0328">Glycosyltransferase</keyword>
<name>W6M0C1_9GAMM</name>
<dbReference type="InterPro" id="IPR001173">
    <property type="entry name" value="Glyco_trans_2-like"/>
</dbReference>
<dbReference type="PANTHER" id="PTHR43179">
    <property type="entry name" value="RHAMNOSYLTRANSFERASE WBBL"/>
    <property type="match status" value="1"/>
</dbReference>
<dbReference type="Pfam" id="PF00535">
    <property type="entry name" value="Glycos_transf_2"/>
    <property type="match status" value="1"/>
</dbReference>
<dbReference type="PANTHER" id="PTHR43179:SF12">
    <property type="entry name" value="GALACTOFURANOSYLTRANSFERASE GLFT2"/>
    <property type="match status" value="1"/>
</dbReference>
<evidence type="ECO:0000259" key="4">
    <source>
        <dbReference type="Pfam" id="PF00535"/>
    </source>
</evidence>
<dbReference type="GO" id="GO:0016757">
    <property type="term" value="F:glycosyltransferase activity"/>
    <property type="evidence" value="ECO:0007669"/>
    <property type="project" value="UniProtKB-KW"/>
</dbReference>
<evidence type="ECO:0000256" key="3">
    <source>
        <dbReference type="ARBA" id="ARBA00022679"/>
    </source>
</evidence>